<organism evidence="2 3">
    <name type="scientific">Apodospora peruviana</name>
    <dbReference type="NCBI Taxonomy" id="516989"/>
    <lineage>
        <taxon>Eukaryota</taxon>
        <taxon>Fungi</taxon>
        <taxon>Dikarya</taxon>
        <taxon>Ascomycota</taxon>
        <taxon>Pezizomycotina</taxon>
        <taxon>Sordariomycetes</taxon>
        <taxon>Sordariomycetidae</taxon>
        <taxon>Sordariales</taxon>
        <taxon>Lasiosphaeriaceae</taxon>
        <taxon>Apodospora</taxon>
    </lineage>
</organism>
<name>A0AAE0ITA4_9PEZI</name>
<keyword evidence="2" id="KW-0378">Hydrolase</keyword>
<dbReference type="EMBL" id="JAUEDM010000001">
    <property type="protein sequence ID" value="KAK3330764.1"/>
    <property type="molecule type" value="Genomic_DNA"/>
</dbReference>
<accession>A0AAE0ITA4</accession>
<reference evidence="2" key="1">
    <citation type="journal article" date="2023" name="Mol. Phylogenet. Evol.">
        <title>Genome-scale phylogeny and comparative genomics of the fungal order Sordariales.</title>
        <authorList>
            <person name="Hensen N."/>
            <person name="Bonometti L."/>
            <person name="Westerberg I."/>
            <person name="Brannstrom I.O."/>
            <person name="Guillou S."/>
            <person name="Cros-Aarteil S."/>
            <person name="Calhoun S."/>
            <person name="Haridas S."/>
            <person name="Kuo A."/>
            <person name="Mondo S."/>
            <person name="Pangilinan J."/>
            <person name="Riley R."/>
            <person name="LaButti K."/>
            <person name="Andreopoulos B."/>
            <person name="Lipzen A."/>
            <person name="Chen C."/>
            <person name="Yan M."/>
            <person name="Daum C."/>
            <person name="Ng V."/>
            <person name="Clum A."/>
            <person name="Steindorff A."/>
            <person name="Ohm R.A."/>
            <person name="Martin F."/>
            <person name="Silar P."/>
            <person name="Natvig D.O."/>
            <person name="Lalanne C."/>
            <person name="Gautier V."/>
            <person name="Ament-Velasquez S.L."/>
            <person name="Kruys A."/>
            <person name="Hutchinson M.I."/>
            <person name="Powell A.J."/>
            <person name="Barry K."/>
            <person name="Miller A.N."/>
            <person name="Grigoriev I.V."/>
            <person name="Debuchy R."/>
            <person name="Gladieux P."/>
            <person name="Hiltunen Thoren M."/>
            <person name="Johannesson H."/>
        </authorList>
    </citation>
    <scope>NUCLEOTIDE SEQUENCE</scope>
    <source>
        <strain evidence="2">CBS 118394</strain>
    </source>
</reference>
<evidence type="ECO:0000313" key="2">
    <source>
        <dbReference type="EMBL" id="KAK3330764.1"/>
    </source>
</evidence>
<dbReference type="GO" id="GO:0051118">
    <property type="term" value="F:glucan endo-1,3-alpha-glucosidase activity"/>
    <property type="evidence" value="ECO:0007669"/>
    <property type="project" value="InterPro"/>
</dbReference>
<dbReference type="Proteomes" id="UP001283341">
    <property type="component" value="Unassembled WGS sequence"/>
</dbReference>
<protein>
    <submittedName>
        <fullName evidence="2">Glycoside hydrolase</fullName>
    </submittedName>
</protein>
<feature type="signal peptide" evidence="1">
    <location>
        <begin position="1"/>
        <end position="20"/>
    </location>
</feature>
<dbReference type="InterPro" id="IPR005197">
    <property type="entry name" value="Glyco_hydro_71"/>
</dbReference>
<evidence type="ECO:0000256" key="1">
    <source>
        <dbReference type="SAM" id="SignalP"/>
    </source>
</evidence>
<comment type="caution">
    <text evidence="2">The sequence shown here is derived from an EMBL/GenBank/DDBJ whole genome shotgun (WGS) entry which is preliminary data.</text>
</comment>
<dbReference type="CDD" id="cd11577">
    <property type="entry name" value="GH71"/>
    <property type="match status" value="1"/>
</dbReference>
<keyword evidence="1" id="KW-0732">Signal</keyword>
<feature type="chain" id="PRO_5042031401" evidence="1">
    <location>
        <begin position="21"/>
        <end position="466"/>
    </location>
</feature>
<sequence>MKLIFALAAAASMCLLPAQAAKEVFAHYIVGNSADFSVADWEEDIQLAQDVSIDAFVLNVGSQDTNNAASLPKVFEAANNKNFKLFFSFDYAAMGPWPKDQVIALMKQFGSDPAYFAEPETGKPFVSTFEGPGNAGDWPTIKAATNCFFVPDWTSLPPADAASAAGGVADGLFSFIAWPNGDANMTTDSDKLFQTVLQPEQKKYMMPVSPWFYTALPGLSFPKNWLWRGDSLWDLRWQQVVEVQPDFVEILTWNDFGESHYIGPVRKTPAKQLLSAGGAPVDYVTNNPHDGWRKHLAFYISQYKNGGGSAAASAAAVGNSSVRVPVNAAAAAPVVKEESAVVYYRTNPATACGTGGTLGNNADFGQSETAPENLVQDNVFFTALLNSPADVAVTIGGKAQTSAFTKTPAGGGAGTYEGNVGFAGNVGDVVVTVTRKGTPVVEVKGGPPISKNCAVENWNAVAISAP</sequence>
<keyword evidence="3" id="KW-1185">Reference proteome</keyword>
<proteinExistence type="predicted"/>
<gene>
    <name evidence="2" type="ORF">B0H66DRAFT_74108</name>
</gene>
<dbReference type="AlphaFoldDB" id="A0AAE0ITA4"/>
<dbReference type="Pfam" id="PF03659">
    <property type="entry name" value="Glyco_hydro_71"/>
    <property type="match status" value="1"/>
</dbReference>
<evidence type="ECO:0000313" key="3">
    <source>
        <dbReference type="Proteomes" id="UP001283341"/>
    </source>
</evidence>
<reference evidence="2" key="2">
    <citation type="submission" date="2023-06" db="EMBL/GenBank/DDBJ databases">
        <authorList>
            <consortium name="Lawrence Berkeley National Laboratory"/>
            <person name="Haridas S."/>
            <person name="Hensen N."/>
            <person name="Bonometti L."/>
            <person name="Westerberg I."/>
            <person name="Brannstrom I.O."/>
            <person name="Guillou S."/>
            <person name="Cros-Aarteil S."/>
            <person name="Calhoun S."/>
            <person name="Kuo A."/>
            <person name="Mondo S."/>
            <person name="Pangilinan J."/>
            <person name="Riley R."/>
            <person name="Labutti K."/>
            <person name="Andreopoulos B."/>
            <person name="Lipzen A."/>
            <person name="Chen C."/>
            <person name="Yanf M."/>
            <person name="Daum C."/>
            <person name="Ng V."/>
            <person name="Clum A."/>
            <person name="Steindorff A."/>
            <person name="Ohm R."/>
            <person name="Martin F."/>
            <person name="Silar P."/>
            <person name="Natvig D."/>
            <person name="Lalanne C."/>
            <person name="Gautier V."/>
            <person name="Ament-Velasquez S.L."/>
            <person name="Kruys A."/>
            <person name="Hutchinson M.I."/>
            <person name="Powell A.J."/>
            <person name="Barry K."/>
            <person name="Miller A.N."/>
            <person name="Grigoriev I.V."/>
            <person name="Debuchy R."/>
            <person name="Gladieux P."/>
            <person name="Thoren M.H."/>
            <person name="Johannesson H."/>
        </authorList>
    </citation>
    <scope>NUCLEOTIDE SEQUENCE</scope>
    <source>
        <strain evidence="2">CBS 118394</strain>
    </source>
</reference>
<dbReference type="Gene3D" id="3.20.20.80">
    <property type="entry name" value="Glycosidases"/>
    <property type="match status" value="1"/>
</dbReference>